<proteinExistence type="predicted"/>
<dbReference type="Proteomes" id="UP001163223">
    <property type="component" value="Chromosome"/>
</dbReference>
<evidence type="ECO:0000313" key="2">
    <source>
        <dbReference type="Proteomes" id="UP001163223"/>
    </source>
</evidence>
<organism evidence="1 2">
    <name type="scientific">Antarcticirhabdus aurantiaca</name>
    <dbReference type="NCBI Taxonomy" id="2606717"/>
    <lineage>
        <taxon>Bacteria</taxon>
        <taxon>Pseudomonadati</taxon>
        <taxon>Pseudomonadota</taxon>
        <taxon>Alphaproteobacteria</taxon>
        <taxon>Hyphomicrobiales</taxon>
        <taxon>Aurantimonadaceae</taxon>
        <taxon>Antarcticirhabdus</taxon>
    </lineage>
</organism>
<dbReference type="EMBL" id="CP113520">
    <property type="protein sequence ID" value="WAJ30211.1"/>
    <property type="molecule type" value="Genomic_DNA"/>
</dbReference>
<keyword evidence="1" id="KW-0067">ATP-binding</keyword>
<evidence type="ECO:0000313" key="1">
    <source>
        <dbReference type="EMBL" id="WAJ30211.1"/>
    </source>
</evidence>
<accession>A0ACD4NTH7</accession>
<reference evidence="1" key="1">
    <citation type="submission" date="2022-11" db="EMBL/GenBank/DDBJ databases">
        <title>beta-Carotene-producing bacterium, Jeongeuplla avenae sp. nov., alleviates the salt stress of Arabidopsis seedlings.</title>
        <authorList>
            <person name="Jiang L."/>
            <person name="Lee J."/>
        </authorList>
    </citation>
    <scope>NUCLEOTIDE SEQUENCE</scope>
    <source>
        <strain evidence="1">DY_R2A_6</strain>
    </source>
</reference>
<sequence length="351" mass="37598">MNAPLASSIQATTALLTVRALSKRFGDVQAVAEAGFSVAPGEIFALIGPSGCGKSTTLRMIAGFERPDGGEILLGGRRIEAEPPEKRGVGIVFQDYALFPHLSVLDNVAFALARLPREERHAKARRFIAMVGLEGLDARFPDQLSGGQQQRVALARALCAEPRLILLDEPFSNLDASLRAATRREIRGLLKETGIGAVFVTHDQEEALSFADRLCVMKNGVVQQVGEPERVYYRPCNAFVAGFLGRTNILSGRVAAGASTADTPIGPVALDRPASGEVLLSIRPEHLALEPAAPGCPIARVAEREFKGHDMTLWIECGGSQVQMDTDFTCPFRPGDSVRLVARSAATVLSD</sequence>
<keyword evidence="1" id="KW-0547">Nucleotide-binding</keyword>
<name>A0ACD4NTH7_9HYPH</name>
<gene>
    <name evidence="1" type="ORF">OXU80_08405</name>
</gene>
<protein>
    <submittedName>
        <fullName evidence="1">ABC transporter ATP-binding protein</fullName>
    </submittedName>
</protein>
<keyword evidence="2" id="KW-1185">Reference proteome</keyword>